<keyword evidence="1" id="KW-1133">Transmembrane helix</keyword>
<feature type="transmembrane region" description="Helical" evidence="1">
    <location>
        <begin position="47"/>
        <end position="66"/>
    </location>
</feature>
<keyword evidence="1" id="KW-0472">Membrane</keyword>
<dbReference type="Proteomes" id="UP000735302">
    <property type="component" value="Unassembled WGS sequence"/>
</dbReference>
<organism evidence="2 3">
    <name type="scientific">Plakobranchus ocellatus</name>
    <dbReference type="NCBI Taxonomy" id="259542"/>
    <lineage>
        <taxon>Eukaryota</taxon>
        <taxon>Metazoa</taxon>
        <taxon>Spiralia</taxon>
        <taxon>Lophotrochozoa</taxon>
        <taxon>Mollusca</taxon>
        <taxon>Gastropoda</taxon>
        <taxon>Heterobranchia</taxon>
        <taxon>Euthyneura</taxon>
        <taxon>Panpulmonata</taxon>
        <taxon>Sacoglossa</taxon>
        <taxon>Placobranchoidea</taxon>
        <taxon>Plakobranchidae</taxon>
        <taxon>Plakobranchus</taxon>
    </lineage>
</organism>
<protein>
    <submittedName>
        <fullName evidence="2">Uncharacterized protein</fullName>
    </submittedName>
</protein>
<keyword evidence="1" id="KW-0812">Transmembrane</keyword>
<proteinExistence type="predicted"/>
<gene>
    <name evidence="2" type="ORF">PoB_001224000</name>
</gene>
<name>A0AAV3YTH0_9GAST</name>
<accession>A0AAV3YTH0</accession>
<dbReference type="EMBL" id="BLXT01001455">
    <property type="protein sequence ID" value="GFN85734.1"/>
    <property type="molecule type" value="Genomic_DNA"/>
</dbReference>
<evidence type="ECO:0000313" key="2">
    <source>
        <dbReference type="EMBL" id="GFN85734.1"/>
    </source>
</evidence>
<keyword evidence="3" id="KW-1185">Reference proteome</keyword>
<comment type="caution">
    <text evidence="2">The sequence shown here is derived from an EMBL/GenBank/DDBJ whole genome shotgun (WGS) entry which is preliminary data.</text>
</comment>
<evidence type="ECO:0000313" key="3">
    <source>
        <dbReference type="Proteomes" id="UP000735302"/>
    </source>
</evidence>
<dbReference type="AlphaFoldDB" id="A0AAV3YTH0"/>
<sequence>MRQSNLRQRSVSTTTPWTREMSLNCLYWSKGYPYFSNHSQDKYGRRLMLIPIVFYSSLSIELTMPYNMYIMLDSDRDSGEKRILALLFSSHAHLELD</sequence>
<reference evidence="2 3" key="1">
    <citation type="journal article" date="2021" name="Elife">
        <title>Chloroplast acquisition without the gene transfer in kleptoplastic sea slugs, Plakobranchus ocellatus.</title>
        <authorList>
            <person name="Maeda T."/>
            <person name="Takahashi S."/>
            <person name="Yoshida T."/>
            <person name="Shimamura S."/>
            <person name="Takaki Y."/>
            <person name="Nagai Y."/>
            <person name="Toyoda A."/>
            <person name="Suzuki Y."/>
            <person name="Arimoto A."/>
            <person name="Ishii H."/>
            <person name="Satoh N."/>
            <person name="Nishiyama T."/>
            <person name="Hasebe M."/>
            <person name="Maruyama T."/>
            <person name="Minagawa J."/>
            <person name="Obokata J."/>
            <person name="Shigenobu S."/>
        </authorList>
    </citation>
    <scope>NUCLEOTIDE SEQUENCE [LARGE SCALE GENOMIC DNA]</scope>
</reference>
<evidence type="ECO:0000256" key="1">
    <source>
        <dbReference type="SAM" id="Phobius"/>
    </source>
</evidence>